<gene>
    <name evidence="2" type="ORF">DM02DRAFT_731625</name>
</gene>
<protein>
    <recommendedName>
        <fullName evidence="1">DUF7708 domain-containing protein</fullName>
    </recommendedName>
</protein>
<dbReference type="EMBL" id="KZ805484">
    <property type="protein sequence ID" value="PVH95787.1"/>
    <property type="molecule type" value="Genomic_DNA"/>
</dbReference>
<proteinExistence type="predicted"/>
<name>A0A2V1DCB3_9PLEO</name>
<evidence type="ECO:0000313" key="3">
    <source>
        <dbReference type="Proteomes" id="UP000244855"/>
    </source>
</evidence>
<dbReference type="Proteomes" id="UP000244855">
    <property type="component" value="Unassembled WGS sequence"/>
</dbReference>
<dbReference type="InterPro" id="IPR056125">
    <property type="entry name" value="DUF7708"/>
</dbReference>
<reference evidence="2 3" key="1">
    <citation type="journal article" date="2018" name="Sci. Rep.">
        <title>Comparative genomics provides insights into the lifestyle and reveals functional heterogeneity of dark septate endophytic fungi.</title>
        <authorList>
            <person name="Knapp D.G."/>
            <person name="Nemeth J.B."/>
            <person name="Barry K."/>
            <person name="Hainaut M."/>
            <person name="Henrissat B."/>
            <person name="Johnson J."/>
            <person name="Kuo A."/>
            <person name="Lim J.H.P."/>
            <person name="Lipzen A."/>
            <person name="Nolan M."/>
            <person name="Ohm R.A."/>
            <person name="Tamas L."/>
            <person name="Grigoriev I.V."/>
            <person name="Spatafora J.W."/>
            <person name="Nagy L.G."/>
            <person name="Kovacs G.M."/>
        </authorList>
    </citation>
    <scope>NUCLEOTIDE SEQUENCE [LARGE SCALE GENOMIC DNA]</scope>
    <source>
        <strain evidence="2 3">DSE2036</strain>
    </source>
</reference>
<accession>A0A2V1DCB3</accession>
<dbReference type="Pfam" id="PF24809">
    <property type="entry name" value="DUF7708"/>
    <property type="match status" value="1"/>
</dbReference>
<dbReference type="OrthoDB" id="61900at2759"/>
<evidence type="ECO:0000313" key="2">
    <source>
        <dbReference type="EMBL" id="PVH95787.1"/>
    </source>
</evidence>
<organism evidence="2 3">
    <name type="scientific">Periconia macrospinosa</name>
    <dbReference type="NCBI Taxonomy" id="97972"/>
    <lineage>
        <taxon>Eukaryota</taxon>
        <taxon>Fungi</taxon>
        <taxon>Dikarya</taxon>
        <taxon>Ascomycota</taxon>
        <taxon>Pezizomycotina</taxon>
        <taxon>Dothideomycetes</taxon>
        <taxon>Pleosporomycetidae</taxon>
        <taxon>Pleosporales</taxon>
        <taxon>Massarineae</taxon>
        <taxon>Periconiaceae</taxon>
        <taxon>Periconia</taxon>
    </lineage>
</organism>
<feature type="domain" description="DUF7708" evidence="1">
    <location>
        <begin position="108"/>
        <end position="252"/>
    </location>
</feature>
<dbReference type="STRING" id="97972.A0A2V1DCB3"/>
<sequence>MELVTGTSPSVSLTLLGAGLQRVNSPQNSQLAIQNLQRWYTSEDSIRADDPAREAYEEAIQVLKRELTSDDCKRILVDKTHTIGDVQLAIQEAQANYENSHRRSSAREWLRRCASRIVHYGNVMDVMIQGCPEYASFAWGALKFLFIVITNHEELLTEFSKAVAKIGDALPRVELLYILYPTARMKTGLSELYAKIIQFVQLAIKYYKSGRLSKSLAAVTKPFSLKYKPVLDDIRECSRRIDELANIAHKAEFRDLHLEVKQLKEIALGTYSLQQQSQRQFQADLEIQRGNYQRAQIELITSLPIFSTLPSQEATLKYCQSIASRRRQRISCTLSYRDLLILKTWFETNDSSVLIGQAHGIKTSSRDFAVDLLNLLIPRSIPAIWILPENESMEIMPDLENIMASLVAQTLELNPAAFSAGQHPISTHSFRRPISIKRWFDILQKCMEGLKYLLLVLDFTMLQSCLERSRLLEAEEFLEAMLKLRGPKGPVLKIVALTWKMNPIIDIGEDSNLATELVSTDPGPKKVRLMRNPKFRAAFSARRQRLAVAMKESKLVVE</sequence>
<evidence type="ECO:0000259" key="1">
    <source>
        <dbReference type="Pfam" id="PF24809"/>
    </source>
</evidence>
<keyword evidence="3" id="KW-1185">Reference proteome</keyword>
<dbReference type="AlphaFoldDB" id="A0A2V1DCB3"/>